<protein>
    <recommendedName>
        <fullName evidence="4">Hydrogenase maturation factor HypA</fullName>
    </recommendedName>
</protein>
<evidence type="ECO:0000313" key="6">
    <source>
        <dbReference type="Proteomes" id="UP000824090"/>
    </source>
</evidence>
<dbReference type="HAMAP" id="MF_00213">
    <property type="entry name" value="HypA_HybF"/>
    <property type="match status" value="1"/>
</dbReference>
<name>A0A9D1I200_9FIRM</name>
<evidence type="ECO:0000256" key="3">
    <source>
        <dbReference type="ARBA" id="ARBA00022833"/>
    </source>
</evidence>
<sequence>MHEYPVTQQIIKIAEDHCRRAEGKKVTAVNLVIGDYSGYVGDSVQMYFDIISQGTLCQGARVSIKHIKPKLKCPDCGALFEKPPLSFDCPQCGGQGGPTDIGKEFYIETIEIE</sequence>
<dbReference type="InterPro" id="IPR000688">
    <property type="entry name" value="HypA/HybF"/>
</dbReference>
<dbReference type="Gene3D" id="3.30.2320.80">
    <property type="match status" value="1"/>
</dbReference>
<comment type="function">
    <text evidence="4">Involved in the maturation of [NiFe] hydrogenases. Required for nickel insertion into the metal center of the hydrogenase.</text>
</comment>
<comment type="caution">
    <text evidence="5">The sequence shown here is derived from an EMBL/GenBank/DDBJ whole genome shotgun (WGS) entry which is preliminary data.</text>
</comment>
<dbReference type="PANTHER" id="PTHR34535">
    <property type="entry name" value="HYDROGENASE MATURATION FACTOR HYPA"/>
    <property type="match status" value="1"/>
</dbReference>
<dbReference type="PANTHER" id="PTHR34535:SF3">
    <property type="entry name" value="HYDROGENASE MATURATION FACTOR HYPA"/>
    <property type="match status" value="1"/>
</dbReference>
<reference evidence="5" key="2">
    <citation type="journal article" date="2021" name="PeerJ">
        <title>Extensive microbial diversity within the chicken gut microbiome revealed by metagenomics and culture.</title>
        <authorList>
            <person name="Gilroy R."/>
            <person name="Ravi A."/>
            <person name="Getino M."/>
            <person name="Pursley I."/>
            <person name="Horton D.L."/>
            <person name="Alikhan N.F."/>
            <person name="Baker D."/>
            <person name="Gharbi K."/>
            <person name="Hall N."/>
            <person name="Watson M."/>
            <person name="Adriaenssens E.M."/>
            <person name="Foster-Nyarko E."/>
            <person name="Jarju S."/>
            <person name="Secka A."/>
            <person name="Antonio M."/>
            <person name="Oren A."/>
            <person name="Chaudhuri R.R."/>
            <person name="La Ragione R."/>
            <person name="Hildebrand F."/>
            <person name="Pallen M.J."/>
        </authorList>
    </citation>
    <scope>NUCLEOTIDE SEQUENCE</scope>
    <source>
        <strain evidence="5">ChiHcec3-6078</strain>
    </source>
</reference>
<dbReference type="Pfam" id="PF01155">
    <property type="entry name" value="HypA"/>
    <property type="match status" value="1"/>
</dbReference>
<dbReference type="EMBL" id="DVMP01000085">
    <property type="protein sequence ID" value="HIU25743.1"/>
    <property type="molecule type" value="Genomic_DNA"/>
</dbReference>
<organism evidence="5 6">
    <name type="scientific">Candidatus Allocopromorpha excrementigallinarum</name>
    <dbReference type="NCBI Taxonomy" id="2840742"/>
    <lineage>
        <taxon>Bacteria</taxon>
        <taxon>Bacillati</taxon>
        <taxon>Bacillota</taxon>
        <taxon>Clostridia</taxon>
        <taxon>Eubacteriales</taxon>
        <taxon>Eubacteriaceae</taxon>
        <taxon>Eubacteriaceae incertae sedis</taxon>
        <taxon>Candidatus Allocopromorpha</taxon>
    </lineage>
</organism>
<comment type="similarity">
    <text evidence="4">Belongs to the HypA/HybF family.</text>
</comment>
<keyword evidence="3 4" id="KW-0862">Zinc</keyword>
<feature type="binding site" evidence="4">
    <location>
        <position position="2"/>
    </location>
    <ligand>
        <name>Ni(2+)</name>
        <dbReference type="ChEBI" id="CHEBI:49786"/>
    </ligand>
</feature>
<evidence type="ECO:0000256" key="4">
    <source>
        <dbReference type="HAMAP-Rule" id="MF_00213"/>
    </source>
</evidence>
<dbReference type="Proteomes" id="UP000824090">
    <property type="component" value="Unassembled WGS sequence"/>
</dbReference>
<dbReference type="GO" id="GO:0008270">
    <property type="term" value="F:zinc ion binding"/>
    <property type="evidence" value="ECO:0007669"/>
    <property type="project" value="UniProtKB-UniRule"/>
</dbReference>
<evidence type="ECO:0000256" key="2">
    <source>
        <dbReference type="ARBA" id="ARBA00022723"/>
    </source>
</evidence>
<keyword evidence="2 4" id="KW-0479">Metal-binding</keyword>
<proteinExistence type="inferred from homology"/>
<evidence type="ECO:0000313" key="5">
    <source>
        <dbReference type="EMBL" id="HIU25743.1"/>
    </source>
</evidence>
<gene>
    <name evidence="4" type="primary">hypA</name>
    <name evidence="5" type="ORF">IAC50_04545</name>
</gene>
<evidence type="ECO:0000256" key="1">
    <source>
        <dbReference type="ARBA" id="ARBA00022596"/>
    </source>
</evidence>
<reference evidence="5" key="1">
    <citation type="submission" date="2020-10" db="EMBL/GenBank/DDBJ databases">
        <authorList>
            <person name="Gilroy R."/>
        </authorList>
    </citation>
    <scope>NUCLEOTIDE SEQUENCE</scope>
    <source>
        <strain evidence="5">ChiHcec3-6078</strain>
    </source>
</reference>
<feature type="binding site" evidence="4">
    <location>
        <position position="92"/>
    </location>
    <ligand>
        <name>Zn(2+)</name>
        <dbReference type="ChEBI" id="CHEBI:29105"/>
    </ligand>
</feature>
<dbReference type="GO" id="GO:0016151">
    <property type="term" value="F:nickel cation binding"/>
    <property type="evidence" value="ECO:0007669"/>
    <property type="project" value="UniProtKB-UniRule"/>
</dbReference>
<feature type="binding site" evidence="4">
    <location>
        <position position="76"/>
    </location>
    <ligand>
        <name>Zn(2+)</name>
        <dbReference type="ChEBI" id="CHEBI:29105"/>
    </ligand>
</feature>
<accession>A0A9D1I200</accession>
<dbReference type="PIRSF" id="PIRSF004761">
    <property type="entry name" value="Hydrgn_mat_HypA"/>
    <property type="match status" value="1"/>
</dbReference>
<dbReference type="AlphaFoldDB" id="A0A9D1I200"/>
<keyword evidence="1 4" id="KW-0533">Nickel</keyword>
<dbReference type="GO" id="GO:0051604">
    <property type="term" value="P:protein maturation"/>
    <property type="evidence" value="ECO:0007669"/>
    <property type="project" value="InterPro"/>
</dbReference>
<feature type="binding site" evidence="4">
    <location>
        <position position="89"/>
    </location>
    <ligand>
        <name>Zn(2+)</name>
        <dbReference type="ChEBI" id="CHEBI:29105"/>
    </ligand>
</feature>
<feature type="binding site" evidence="4">
    <location>
        <position position="73"/>
    </location>
    <ligand>
        <name>Zn(2+)</name>
        <dbReference type="ChEBI" id="CHEBI:29105"/>
    </ligand>
</feature>